<proteinExistence type="predicted"/>
<organism evidence="1">
    <name type="scientific">Aegilops tauschii</name>
    <name type="common">Tausch's goatgrass</name>
    <name type="synonym">Aegilops squarrosa</name>
    <dbReference type="NCBI Taxonomy" id="37682"/>
    <lineage>
        <taxon>Eukaryota</taxon>
        <taxon>Viridiplantae</taxon>
        <taxon>Streptophyta</taxon>
        <taxon>Embryophyta</taxon>
        <taxon>Tracheophyta</taxon>
        <taxon>Spermatophyta</taxon>
        <taxon>Magnoliopsida</taxon>
        <taxon>Liliopsida</taxon>
        <taxon>Poales</taxon>
        <taxon>Poaceae</taxon>
        <taxon>BOP clade</taxon>
        <taxon>Pooideae</taxon>
        <taxon>Triticodae</taxon>
        <taxon>Triticeae</taxon>
        <taxon>Triticinae</taxon>
        <taxon>Aegilops</taxon>
    </lineage>
</organism>
<sequence length="67" mass="7277">MAELRLGVFPVDPRKRRGGTCVGTKAQHCIGRWWRNGEARVAGNLPELAGFGGWWLVEDGEADPAAS</sequence>
<accession>N1QWF1</accession>
<dbReference type="AlphaFoldDB" id="N1QWF1"/>
<protein>
    <submittedName>
        <fullName evidence="1">Uncharacterized protein</fullName>
    </submittedName>
</protein>
<reference evidence="1" key="1">
    <citation type="submission" date="2015-06" db="UniProtKB">
        <authorList>
            <consortium name="EnsemblPlants"/>
        </authorList>
    </citation>
    <scope>IDENTIFICATION</scope>
</reference>
<dbReference type="EnsemblPlants" id="EMT15386">
    <property type="protein sequence ID" value="EMT15386"/>
    <property type="gene ID" value="F775_06072"/>
</dbReference>
<name>N1QWF1_AEGTA</name>
<evidence type="ECO:0000313" key="1">
    <source>
        <dbReference type="EnsemblPlants" id="EMT15386"/>
    </source>
</evidence>